<name>A0A1E3WE19_9HYPH</name>
<dbReference type="RefSeq" id="WP_069622736.1">
    <property type="nucleotide sequence ID" value="NZ_LPWD01000021.1"/>
</dbReference>
<protein>
    <recommendedName>
        <fullName evidence="3">Nucleotidyltransferase</fullName>
    </recommendedName>
</protein>
<gene>
    <name evidence="1" type="ORF">AUC71_06135</name>
</gene>
<sequence length="263" mass="30593">MNQMPTDPGLNLEFVDEALALVSDAEAEGIRLRILGSIAYRLQCPNNLHLFEDTKRVLTDVDFGAEKKQNQAIRKFLTARGYVPDEGVYMASEGSRHVYLHKDTNLNVDVFADELYFCHRIPFKNRLELDSPTICTTDLLLEKMQIVEINLKDFKDTIVLMLEHPLSHQQSGPKSIDTDYIVDMMRRDWGFYHTFTTNLKRVPAHLSEFPSMKKEEHEVVRSRIDELLKVLDETPKTLAWKMRAKIGTRRIWYQEVSEKSAQY</sequence>
<dbReference type="Proteomes" id="UP000095042">
    <property type="component" value="Unassembled WGS sequence"/>
</dbReference>
<organism evidence="1 2">
    <name type="scientific">Methyloceanibacter marginalis</name>
    <dbReference type="NCBI Taxonomy" id="1774971"/>
    <lineage>
        <taxon>Bacteria</taxon>
        <taxon>Pseudomonadati</taxon>
        <taxon>Pseudomonadota</taxon>
        <taxon>Alphaproteobacteria</taxon>
        <taxon>Hyphomicrobiales</taxon>
        <taxon>Hyphomicrobiaceae</taxon>
        <taxon>Methyloceanibacter</taxon>
    </lineage>
</organism>
<accession>A0A1E3WE19</accession>
<proteinExistence type="predicted"/>
<keyword evidence="2" id="KW-1185">Reference proteome</keyword>
<dbReference type="EMBL" id="LPWD01000021">
    <property type="protein sequence ID" value="ODS04068.1"/>
    <property type="molecule type" value="Genomic_DNA"/>
</dbReference>
<evidence type="ECO:0008006" key="3">
    <source>
        <dbReference type="Google" id="ProtNLM"/>
    </source>
</evidence>
<comment type="caution">
    <text evidence="1">The sequence shown here is derived from an EMBL/GenBank/DDBJ whole genome shotgun (WGS) entry which is preliminary data.</text>
</comment>
<evidence type="ECO:0000313" key="2">
    <source>
        <dbReference type="Proteomes" id="UP000095042"/>
    </source>
</evidence>
<dbReference type="OrthoDB" id="3963523at2"/>
<evidence type="ECO:0000313" key="1">
    <source>
        <dbReference type="EMBL" id="ODS04068.1"/>
    </source>
</evidence>
<dbReference type="AlphaFoldDB" id="A0A1E3WE19"/>
<reference evidence="1 2" key="1">
    <citation type="journal article" date="2016" name="Environ. Microbiol.">
        <title>New Methyloceanibacter diversity from North Sea sediments includes methanotroph containing solely the soluble methane monooxygenase.</title>
        <authorList>
            <person name="Vekeman B."/>
            <person name="Kerckhof F.M."/>
            <person name="Cremers G."/>
            <person name="de Vos P."/>
            <person name="Vandamme P."/>
            <person name="Boon N."/>
            <person name="Op den Camp H.J."/>
            <person name="Heylen K."/>
        </authorList>
    </citation>
    <scope>NUCLEOTIDE SEQUENCE [LARGE SCALE GENOMIC DNA]</scope>
    <source>
        <strain evidence="1 2">R-67177</strain>
    </source>
</reference>